<evidence type="ECO:0000259" key="15">
    <source>
        <dbReference type="Pfam" id="PF21760"/>
    </source>
</evidence>
<keyword evidence="6 12" id="KW-1133">Transmembrane helix</keyword>
<dbReference type="InterPro" id="IPR022646">
    <property type="entry name" value="SecD/SecF_CS"/>
</dbReference>
<keyword evidence="3 12" id="KW-1003">Cell membrane</keyword>
<feature type="transmembrane region" description="Helical" evidence="12">
    <location>
        <begin position="383"/>
        <end position="401"/>
    </location>
</feature>
<dbReference type="PRINTS" id="PR01755">
    <property type="entry name" value="SECFTRNLCASE"/>
</dbReference>
<feature type="domain" description="Protein translocase subunit SecDF P1" evidence="15">
    <location>
        <begin position="64"/>
        <end position="122"/>
    </location>
</feature>
<evidence type="ECO:0000256" key="11">
    <source>
        <dbReference type="ARBA" id="ARBA00061053"/>
    </source>
</evidence>
<feature type="transmembrane region" description="Helical" evidence="12">
    <location>
        <begin position="261"/>
        <end position="279"/>
    </location>
</feature>
<feature type="transmembrane region" description="Helical" evidence="12">
    <location>
        <begin position="596"/>
        <end position="617"/>
    </location>
</feature>
<comment type="similarity">
    <text evidence="12">Belongs to the SecD/SecF family. SecD subfamily.</text>
</comment>
<evidence type="ECO:0000259" key="16">
    <source>
        <dbReference type="Pfam" id="PF22599"/>
    </source>
</evidence>
<dbReference type="HAMAP" id="MF_01464_B">
    <property type="entry name" value="SecF_B"/>
    <property type="match status" value="1"/>
</dbReference>
<evidence type="ECO:0000256" key="2">
    <source>
        <dbReference type="ARBA" id="ARBA00022448"/>
    </source>
</evidence>
<evidence type="ECO:0000256" key="9">
    <source>
        <dbReference type="ARBA" id="ARBA00059018"/>
    </source>
</evidence>
<feature type="domain" description="Protein export membrane protein SecD/SecF C-terminal" evidence="14">
    <location>
        <begin position="240"/>
        <end position="401"/>
    </location>
</feature>
<dbReference type="InterPro" id="IPR054384">
    <property type="entry name" value="SecDF_P1_head"/>
</dbReference>
<comment type="caution">
    <text evidence="17">The sequence shown here is derived from an EMBL/GenBank/DDBJ whole genome shotgun (WGS) entry which is preliminary data.</text>
</comment>
<dbReference type="PANTHER" id="PTHR30081:SF1">
    <property type="entry name" value="PROTEIN TRANSLOCASE SUBUNIT SECD"/>
    <property type="match status" value="1"/>
</dbReference>
<feature type="domain" description="Protein export membrane protein SecD/SecF C-terminal" evidence="14">
    <location>
        <begin position="554"/>
        <end position="731"/>
    </location>
</feature>
<dbReference type="GO" id="GO:0043952">
    <property type="term" value="P:protein transport by the Sec complex"/>
    <property type="evidence" value="ECO:0007669"/>
    <property type="project" value="UniProtKB-UniRule"/>
</dbReference>
<evidence type="ECO:0000256" key="6">
    <source>
        <dbReference type="ARBA" id="ARBA00022989"/>
    </source>
</evidence>
<dbReference type="InterPro" id="IPR005665">
    <property type="entry name" value="SecF_bac"/>
</dbReference>
<dbReference type="Pfam" id="PF22599">
    <property type="entry name" value="SecDF_P1_head"/>
    <property type="match status" value="1"/>
</dbReference>
<dbReference type="EMBL" id="DYWT01000165">
    <property type="protein sequence ID" value="HJF32095.1"/>
    <property type="molecule type" value="Genomic_DNA"/>
</dbReference>
<dbReference type="AlphaFoldDB" id="A0A921KCU4"/>
<dbReference type="HAMAP" id="MF_01463_B">
    <property type="entry name" value="SecD_B"/>
    <property type="match status" value="1"/>
</dbReference>
<comment type="similarity">
    <text evidence="11">In the N-terminal section; belongs to the SecD/SecF family. SecD subfamily.</text>
</comment>
<dbReference type="PANTHER" id="PTHR30081">
    <property type="entry name" value="PROTEIN-EXPORT MEMBRANE PROTEIN SEC"/>
    <property type="match status" value="1"/>
</dbReference>
<dbReference type="GO" id="GO:0065002">
    <property type="term" value="P:intracellular protein transmembrane transport"/>
    <property type="evidence" value="ECO:0007669"/>
    <property type="project" value="UniProtKB-UniRule"/>
</dbReference>
<dbReference type="Pfam" id="PF07549">
    <property type="entry name" value="Sec_GG"/>
    <property type="match status" value="1"/>
</dbReference>
<dbReference type="Proteomes" id="UP000698173">
    <property type="component" value="Unassembled WGS sequence"/>
</dbReference>
<evidence type="ECO:0000313" key="17">
    <source>
        <dbReference type="EMBL" id="HJF32095.1"/>
    </source>
</evidence>
<dbReference type="Pfam" id="PF02355">
    <property type="entry name" value="SecD_SecF_C"/>
    <property type="match status" value="2"/>
</dbReference>
<evidence type="ECO:0000256" key="7">
    <source>
        <dbReference type="ARBA" id="ARBA00023010"/>
    </source>
</evidence>
<comment type="subcellular location">
    <subcellularLocation>
        <location evidence="1 12">Cell membrane</location>
        <topology evidence="1 12">Multi-pass membrane protein</topology>
    </subcellularLocation>
</comment>
<evidence type="ECO:0000256" key="4">
    <source>
        <dbReference type="ARBA" id="ARBA00022692"/>
    </source>
</evidence>
<sequence length="756" mass="82561">MKRRGRIVAFLLLIVVFGLTIGSTAKPIVKDVKLGLDLQGGFEVLYQVLPLKKGGPDITEAMVKDTANALTSRVDVLGVSEPSIQIESGNRIRVQLAGVEDQESARELLSTQANLTFRDADDNLLLDGNDLKEGKAKANFGETGNPVVTLEMKSPTKFGEVTTLISQKAPENVMVIWLDFVEGEDSFKEEVTKEKPKFVSAPYVKNPINSSDVEISGSFTLEETKSLAGILNAGALPVHLEEVYSTSVGAQFGEQALNKTIFAGIIGISLIFLFMLVYYRLPGFVAVITLTVYIFIILLVFTLINGVLTLPGIAALMLGVGMAVDANILMYERIREELRVGKSVKTSFMAGAKNSFTAILDANITTLLAAVVLFIFGTSSVKGFATILIISILASFLTAVWGSRILLGLLVDSGAFDGKTAWFGISKSRVHAPEEKVETLELTTKFDRFDFVASRKKFYIISAVLLISGVIALGIFKLNLGIDFSSGTRVEVLADHPVTKDELSTYLDEIGHPTDDIVISGDTGNMGVMRYKEDFKQEEVNKFKADLAKEYGADPNISTVSPTVGEELAKNAIKALLIAMLGIVIYVALRFEWRMGVATIVGLFHDVFFMVAVISLLRLEVDITFIAAVLTIVGYSINDTIVTFDRIRENINHRGRIDSVTELADIVNKSLRQTLGRSVNTVLTVILVVVALMLFGAESIRTFSIALLIGLFAGTYSSIFISAQIWFDLKKREIKEKGAIKVEDTKKKWGSDEPIV</sequence>
<accession>A0A921KCU4</accession>
<reference evidence="17" key="1">
    <citation type="journal article" date="2021" name="PeerJ">
        <title>Extensive microbial diversity within the chicken gut microbiome revealed by metagenomics and culture.</title>
        <authorList>
            <person name="Gilroy R."/>
            <person name="Ravi A."/>
            <person name="Getino M."/>
            <person name="Pursley I."/>
            <person name="Horton D.L."/>
            <person name="Alikhan N.F."/>
            <person name="Baker D."/>
            <person name="Gharbi K."/>
            <person name="Hall N."/>
            <person name="Watson M."/>
            <person name="Adriaenssens E.M."/>
            <person name="Foster-Nyarko E."/>
            <person name="Jarju S."/>
            <person name="Secka A."/>
            <person name="Antonio M."/>
            <person name="Oren A."/>
            <person name="Chaudhuri R.R."/>
            <person name="La Ragione R."/>
            <person name="Hildebrand F."/>
            <person name="Pallen M.J."/>
        </authorList>
    </citation>
    <scope>NUCLEOTIDE SEQUENCE</scope>
    <source>
        <strain evidence="17">CHK171-7178</strain>
    </source>
</reference>
<dbReference type="NCBIfam" id="TIGR01129">
    <property type="entry name" value="secD"/>
    <property type="match status" value="1"/>
</dbReference>
<dbReference type="Gene3D" id="3.30.70.3220">
    <property type="match status" value="1"/>
</dbReference>
<protein>
    <recommendedName>
        <fullName evidence="12 13">Multifunctional fusion protein</fullName>
    </recommendedName>
    <domain>
        <recommendedName>
            <fullName evidence="12">Protein translocase subunit SecD</fullName>
        </recommendedName>
    </domain>
    <domain>
        <recommendedName>
            <fullName evidence="13">Protein-export membrane protein SecF</fullName>
        </recommendedName>
    </domain>
</protein>
<evidence type="ECO:0000256" key="5">
    <source>
        <dbReference type="ARBA" id="ARBA00022927"/>
    </source>
</evidence>
<comment type="similarity">
    <text evidence="10">In the C-terminal section; belongs to the SecD/SecF family. SecF subfamily.</text>
</comment>
<dbReference type="GO" id="GO:0005886">
    <property type="term" value="C:plasma membrane"/>
    <property type="evidence" value="ECO:0007669"/>
    <property type="project" value="UniProtKB-SubCell"/>
</dbReference>
<comment type="caution">
    <text evidence="12">Lacks conserved residue(s) required for the propagation of feature annotation.</text>
</comment>
<dbReference type="InterPro" id="IPR048634">
    <property type="entry name" value="SecD_SecF_C"/>
</dbReference>
<feature type="transmembrane region" description="Helical" evidence="12">
    <location>
        <begin position="352"/>
        <end position="377"/>
    </location>
</feature>
<feature type="transmembrane region" description="Helical" evidence="12">
    <location>
        <begin position="572"/>
        <end position="589"/>
    </location>
</feature>
<feature type="domain" description="SecDF P1 head subdomain" evidence="16">
    <location>
        <begin position="123"/>
        <end position="238"/>
    </location>
</feature>
<evidence type="ECO:0000256" key="12">
    <source>
        <dbReference type="HAMAP-Rule" id="MF_01463"/>
    </source>
</evidence>
<evidence type="ECO:0000256" key="10">
    <source>
        <dbReference type="ARBA" id="ARBA00060856"/>
    </source>
</evidence>
<feature type="transmembrane region" description="Helical" evidence="12">
    <location>
        <begin position="284"/>
        <end position="304"/>
    </location>
</feature>
<dbReference type="SUPFAM" id="SSF82866">
    <property type="entry name" value="Multidrug efflux transporter AcrB transmembrane domain"/>
    <property type="match status" value="2"/>
</dbReference>
<dbReference type="NCBIfam" id="TIGR00916">
    <property type="entry name" value="2A0604s01"/>
    <property type="match status" value="2"/>
</dbReference>
<comment type="function">
    <text evidence="9 12">Part of the Sec protein translocase complex. Interacts with the SecYEG preprotein conducting channel. SecDF uses the proton motive force (PMF) to complete protein translocation after the ATP-dependent function of SecA.</text>
</comment>
<reference evidence="17" key="2">
    <citation type="submission" date="2021-09" db="EMBL/GenBank/DDBJ databases">
        <authorList>
            <person name="Gilroy R."/>
        </authorList>
    </citation>
    <scope>NUCLEOTIDE SEQUENCE</scope>
    <source>
        <strain evidence="17">CHK171-7178</strain>
    </source>
</reference>
<dbReference type="Pfam" id="PF21760">
    <property type="entry name" value="SecD_1st"/>
    <property type="match status" value="1"/>
</dbReference>
<dbReference type="InterPro" id="IPR022645">
    <property type="entry name" value="SecD/SecF_bac"/>
</dbReference>
<feature type="transmembrane region" description="Helical" evidence="12">
    <location>
        <begin position="458"/>
        <end position="476"/>
    </location>
</feature>
<keyword evidence="4 12" id="KW-0812">Transmembrane</keyword>
<dbReference type="InterPro" id="IPR005791">
    <property type="entry name" value="SecD"/>
</dbReference>
<keyword evidence="5 12" id="KW-0653">Protein transport</keyword>
<evidence type="ECO:0000256" key="8">
    <source>
        <dbReference type="ARBA" id="ARBA00023136"/>
    </source>
</evidence>
<feature type="transmembrane region" description="Helical" evidence="12">
    <location>
        <begin position="703"/>
        <end position="727"/>
    </location>
</feature>
<feature type="transmembrane region" description="Helical" evidence="12">
    <location>
        <begin position="310"/>
        <end position="331"/>
    </location>
</feature>
<keyword evidence="7 12" id="KW-0811">Translocation</keyword>
<organism evidence="17 18">
    <name type="scientific">Sporosarcina psychrophila</name>
    <name type="common">Bacillus psychrophilus</name>
    <dbReference type="NCBI Taxonomy" id="1476"/>
    <lineage>
        <taxon>Bacteria</taxon>
        <taxon>Bacillati</taxon>
        <taxon>Bacillota</taxon>
        <taxon>Bacilli</taxon>
        <taxon>Bacillales</taxon>
        <taxon>Caryophanaceae</taxon>
        <taxon>Sporosarcina</taxon>
    </lineage>
</organism>
<gene>
    <name evidence="17" type="primary">secDF</name>
    <name evidence="12" type="synonym">secD</name>
    <name evidence="13" type="synonym">secF</name>
    <name evidence="17" type="ORF">K8V56_10025</name>
</gene>
<evidence type="ECO:0000259" key="14">
    <source>
        <dbReference type="Pfam" id="PF02355"/>
    </source>
</evidence>
<name>A0A921KCU4_SPOPS</name>
<dbReference type="InterPro" id="IPR022813">
    <property type="entry name" value="SecD/SecF_arch_bac"/>
</dbReference>
<feature type="transmembrane region" description="Helical" evidence="12">
    <location>
        <begin position="679"/>
        <end position="697"/>
    </location>
</feature>
<dbReference type="NCBIfam" id="NF009581">
    <property type="entry name" value="PRK13024.1-1"/>
    <property type="match status" value="1"/>
</dbReference>
<dbReference type="FunFam" id="1.20.1640.10:FF:000024">
    <property type="entry name" value="Multifunctional fusion protein"/>
    <property type="match status" value="1"/>
</dbReference>
<comment type="subunit">
    <text evidence="12">Forms a complex with SecF. Part of the essential Sec protein translocation apparatus which comprises SecA, SecYEG and auxiliary proteins SecDF. Other proteins may also be involved.</text>
</comment>
<evidence type="ECO:0000256" key="1">
    <source>
        <dbReference type="ARBA" id="ARBA00004651"/>
    </source>
</evidence>
<dbReference type="GO" id="GO:0015450">
    <property type="term" value="F:protein-transporting ATPase activity"/>
    <property type="evidence" value="ECO:0007669"/>
    <property type="project" value="InterPro"/>
</dbReference>
<dbReference type="Gene3D" id="1.20.1640.10">
    <property type="entry name" value="Multidrug efflux transporter AcrB transmembrane domain"/>
    <property type="match status" value="2"/>
</dbReference>
<comment type="subunit">
    <text evidence="13">Forms a complex with SecD. Part of the essential Sec protein translocation apparatus which comprises SecA, SecYEG and auxiliary proteins SecDF. Other proteins may also be involved.</text>
</comment>
<feature type="transmembrane region" description="Helical" evidence="12">
    <location>
        <begin position="623"/>
        <end position="644"/>
    </location>
</feature>
<keyword evidence="8 12" id="KW-0472">Membrane</keyword>
<dbReference type="FunFam" id="1.20.1640.10:FF:000004">
    <property type="entry name" value="Protein translocase subunit SecD"/>
    <property type="match status" value="1"/>
</dbReference>
<comment type="similarity">
    <text evidence="13">Belongs to the SecD/SecF family. SecF subfamily.</text>
</comment>
<dbReference type="InterPro" id="IPR048631">
    <property type="entry name" value="SecD_1st"/>
</dbReference>
<proteinExistence type="inferred from homology"/>
<evidence type="ECO:0000256" key="13">
    <source>
        <dbReference type="HAMAP-Rule" id="MF_01464"/>
    </source>
</evidence>
<keyword evidence="2 12" id="KW-0813">Transport</keyword>
<dbReference type="NCBIfam" id="TIGR00966">
    <property type="entry name" value="transloc_SecF"/>
    <property type="match status" value="1"/>
</dbReference>
<dbReference type="GO" id="GO:0006605">
    <property type="term" value="P:protein targeting"/>
    <property type="evidence" value="ECO:0007669"/>
    <property type="project" value="UniProtKB-UniRule"/>
</dbReference>
<evidence type="ECO:0000313" key="18">
    <source>
        <dbReference type="Proteomes" id="UP000698173"/>
    </source>
</evidence>
<evidence type="ECO:0000256" key="3">
    <source>
        <dbReference type="ARBA" id="ARBA00022475"/>
    </source>
</evidence>
<dbReference type="InterPro" id="IPR055344">
    <property type="entry name" value="SecD_SecF_C_bact"/>
</dbReference>